<dbReference type="InterPro" id="IPR043128">
    <property type="entry name" value="Rev_trsase/Diguanyl_cyclase"/>
</dbReference>
<evidence type="ECO:0000256" key="1">
    <source>
        <dbReference type="SAM" id="Phobius"/>
    </source>
</evidence>
<feature type="transmembrane region" description="Helical" evidence="1">
    <location>
        <begin position="39"/>
        <end position="61"/>
    </location>
</feature>
<dbReference type="PROSITE" id="PS50887">
    <property type="entry name" value="GGDEF"/>
    <property type="match status" value="1"/>
</dbReference>
<proteinExistence type="predicted"/>
<comment type="caution">
    <text evidence="4">The sequence shown here is derived from an EMBL/GenBank/DDBJ whole genome shotgun (WGS) entry which is preliminary data.</text>
</comment>
<keyword evidence="5" id="KW-1185">Reference proteome</keyword>
<dbReference type="InterPro" id="IPR052155">
    <property type="entry name" value="Biofilm_reg_signaling"/>
</dbReference>
<dbReference type="InterPro" id="IPR000160">
    <property type="entry name" value="GGDEF_dom"/>
</dbReference>
<dbReference type="SUPFAM" id="SSF55785">
    <property type="entry name" value="PYP-like sensor domain (PAS domain)"/>
    <property type="match status" value="1"/>
</dbReference>
<dbReference type="Proteomes" id="UP000615455">
    <property type="component" value="Unassembled WGS sequence"/>
</dbReference>
<evidence type="ECO:0000313" key="5">
    <source>
        <dbReference type="Proteomes" id="UP000615455"/>
    </source>
</evidence>
<reference evidence="5" key="1">
    <citation type="journal article" date="2019" name="Int. J. Syst. Evol. Microbiol.">
        <title>The Global Catalogue of Microorganisms (GCM) 10K type strain sequencing project: providing services to taxonomists for standard genome sequencing and annotation.</title>
        <authorList>
            <consortium name="The Broad Institute Genomics Platform"/>
            <consortium name="The Broad Institute Genome Sequencing Center for Infectious Disease"/>
            <person name="Wu L."/>
            <person name="Ma J."/>
        </authorList>
    </citation>
    <scope>NUCLEOTIDE SEQUENCE [LARGE SCALE GENOMIC DNA]</scope>
    <source>
        <strain evidence="5">CGMCC 1.15043</strain>
    </source>
</reference>
<dbReference type="PROSITE" id="PS50883">
    <property type="entry name" value="EAL"/>
    <property type="match status" value="1"/>
</dbReference>
<feature type="transmembrane region" description="Helical" evidence="1">
    <location>
        <begin position="67"/>
        <end position="89"/>
    </location>
</feature>
<dbReference type="PANTHER" id="PTHR44757">
    <property type="entry name" value="DIGUANYLATE CYCLASE DGCP"/>
    <property type="match status" value="1"/>
</dbReference>
<evidence type="ECO:0000259" key="2">
    <source>
        <dbReference type="PROSITE" id="PS50883"/>
    </source>
</evidence>
<dbReference type="SUPFAM" id="SSF55073">
    <property type="entry name" value="Nucleotide cyclase"/>
    <property type="match status" value="1"/>
</dbReference>
<dbReference type="Pfam" id="PF00563">
    <property type="entry name" value="EAL"/>
    <property type="match status" value="1"/>
</dbReference>
<feature type="transmembrane region" description="Helical" evidence="1">
    <location>
        <begin position="6"/>
        <end position="27"/>
    </location>
</feature>
<dbReference type="InterPro" id="IPR001633">
    <property type="entry name" value="EAL_dom"/>
</dbReference>
<dbReference type="Gene3D" id="3.30.70.270">
    <property type="match status" value="1"/>
</dbReference>
<organism evidence="4 5">
    <name type="scientific">Paenibacillus marchantiophytorum</name>
    <dbReference type="NCBI Taxonomy" id="1619310"/>
    <lineage>
        <taxon>Bacteria</taxon>
        <taxon>Bacillati</taxon>
        <taxon>Bacillota</taxon>
        <taxon>Bacilli</taxon>
        <taxon>Bacillales</taxon>
        <taxon>Paenibacillaceae</taxon>
        <taxon>Paenibacillus</taxon>
    </lineage>
</organism>
<dbReference type="Pfam" id="PF00990">
    <property type="entry name" value="GGDEF"/>
    <property type="match status" value="1"/>
</dbReference>
<feature type="domain" description="EAL" evidence="2">
    <location>
        <begin position="536"/>
        <end position="788"/>
    </location>
</feature>
<protein>
    <recommendedName>
        <fullName evidence="6">EAL domain-containing protein</fullName>
    </recommendedName>
</protein>
<dbReference type="SMART" id="SM00091">
    <property type="entry name" value="PAS"/>
    <property type="match status" value="1"/>
</dbReference>
<dbReference type="SMART" id="SM00267">
    <property type="entry name" value="GGDEF"/>
    <property type="match status" value="1"/>
</dbReference>
<dbReference type="CDD" id="cd01949">
    <property type="entry name" value="GGDEF"/>
    <property type="match status" value="1"/>
</dbReference>
<dbReference type="InterPro" id="IPR029787">
    <property type="entry name" value="Nucleotide_cyclase"/>
</dbReference>
<dbReference type="RefSeq" id="WP_189018767.1">
    <property type="nucleotide sequence ID" value="NZ_BMHE01000048.1"/>
</dbReference>
<feature type="transmembrane region" description="Helical" evidence="1">
    <location>
        <begin position="101"/>
        <end position="125"/>
    </location>
</feature>
<dbReference type="InterPro" id="IPR035965">
    <property type="entry name" value="PAS-like_dom_sf"/>
</dbReference>
<name>A0ABQ1FCX3_9BACL</name>
<dbReference type="Gene3D" id="3.30.450.20">
    <property type="entry name" value="PAS domain"/>
    <property type="match status" value="1"/>
</dbReference>
<dbReference type="SMART" id="SM00052">
    <property type="entry name" value="EAL"/>
    <property type="match status" value="1"/>
</dbReference>
<dbReference type="Gene3D" id="3.20.20.450">
    <property type="entry name" value="EAL domain"/>
    <property type="match status" value="1"/>
</dbReference>
<keyword evidence="1" id="KW-0812">Transmembrane</keyword>
<keyword evidence="1" id="KW-1133">Transmembrane helix</keyword>
<evidence type="ECO:0000259" key="3">
    <source>
        <dbReference type="PROSITE" id="PS50887"/>
    </source>
</evidence>
<keyword evidence="1" id="KW-0472">Membrane</keyword>
<dbReference type="InterPro" id="IPR000014">
    <property type="entry name" value="PAS"/>
</dbReference>
<dbReference type="PANTHER" id="PTHR44757:SF2">
    <property type="entry name" value="BIOFILM ARCHITECTURE MAINTENANCE PROTEIN MBAA"/>
    <property type="match status" value="1"/>
</dbReference>
<feature type="domain" description="GGDEF" evidence="3">
    <location>
        <begin position="393"/>
        <end position="527"/>
    </location>
</feature>
<evidence type="ECO:0000313" key="4">
    <source>
        <dbReference type="EMBL" id="GGA05647.1"/>
    </source>
</evidence>
<gene>
    <name evidence="4" type="ORF">GCM10008018_59570</name>
</gene>
<feature type="transmembrane region" description="Helical" evidence="1">
    <location>
        <begin position="145"/>
        <end position="165"/>
    </location>
</feature>
<dbReference type="Pfam" id="PF13188">
    <property type="entry name" value="PAS_8"/>
    <property type="match status" value="1"/>
</dbReference>
<evidence type="ECO:0008006" key="6">
    <source>
        <dbReference type="Google" id="ProtNLM"/>
    </source>
</evidence>
<dbReference type="SUPFAM" id="SSF141868">
    <property type="entry name" value="EAL domain-like"/>
    <property type="match status" value="1"/>
</dbReference>
<accession>A0ABQ1FCX3</accession>
<sequence length="813" mass="92174">MSTRHLILTCIIYLLPSIYFLYSSIEIRLRNPKSKIHRAATLFVASYAVIFLAQFLMNLLPSSFAPFFYQVIFFPSILLSTGLGMMFYFNISKIGDKLSRTVRIVIYAVPFCLFTPLAVFTPYVIKGYEPHSEWIKPIAGPLFPYSLLFVLLYVTTEILMLVRIIRAHSGIHRRKYVMLMITSLVTLFWGILVSIFTNLVHISMTVPELSIHPVIFYVLAARAIIKRYDLLPGESRKYEMLFDLVPFGVALLDKDGNIIEINAAGKRMLPPVDNEHSPNAYSFLETFPKELHPQLLESHRKLFDARHSLHNFEVNKLSIMTNKPMTLVIDTDYLDVGDETLEFMILRDITAQKEAEQKISFLAYHDALTGLPNRNQFQRVVKDLLQQAEKENQLLAVMLLDLDRFKIVNDSLGHQVGDRLLQFVAGLLSEPFYEGSTVARIGGDEFLILLPNLPSKKDGLQIANQLIARFQNAAYIENGIELSVTASLGISFYPNDGKDVHSLIKSADISMYRAKEQGRNQMEAYQPSMSHMADERLALERNLRKAIERDELVLYYQPQIDLTDGRVCGMEALVRWNSPEHGMVPPLQFIPFAEECGLIVPLGDWVLRNACLQCKHWQDQGLPALKVAVNISTLQFHQLHFADKVQAVLEETGLEAKYLCLEITESVAIQNEEQALALLNQLTALGISIAIDDFGTGFSSLSLLHKLPVHQIKIDKSFIGDKSPQGAQIAKSIISLSRSLNMNVLAEGVETEEQYDFLAQHKCDSIQGYLISRPVSAYEFEQWHRARLNSISNQKRDFAVQRDETFNSGGPSY</sequence>
<dbReference type="NCBIfam" id="TIGR00254">
    <property type="entry name" value="GGDEF"/>
    <property type="match status" value="1"/>
</dbReference>
<dbReference type="InterPro" id="IPR035919">
    <property type="entry name" value="EAL_sf"/>
</dbReference>
<dbReference type="EMBL" id="BMHE01000048">
    <property type="protein sequence ID" value="GGA05647.1"/>
    <property type="molecule type" value="Genomic_DNA"/>
</dbReference>
<feature type="transmembrane region" description="Helical" evidence="1">
    <location>
        <begin position="177"/>
        <end position="197"/>
    </location>
</feature>
<dbReference type="CDD" id="cd01948">
    <property type="entry name" value="EAL"/>
    <property type="match status" value="1"/>
</dbReference>